<evidence type="ECO:0000256" key="4">
    <source>
        <dbReference type="ARBA" id="ARBA00023128"/>
    </source>
</evidence>
<evidence type="ECO:0000313" key="5">
    <source>
        <dbReference type="EMBL" id="KAG1313898.1"/>
    </source>
</evidence>
<organism evidence="5 6">
    <name type="scientific">Rhizopus oryzae</name>
    <name type="common">Mucormycosis agent</name>
    <name type="synonym">Rhizopus arrhizus var. delemar</name>
    <dbReference type="NCBI Taxonomy" id="64495"/>
    <lineage>
        <taxon>Eukaryota</taxon>
        <taxon>Fungi</taxon>
        <taxon>Fungi incertae sedis</taxon>
        <taxon>Mucoromycota</taxon>
        <taxon>Mucoromycotina</taxon>
        <taxon>Mucoromycetes</taxon>
        <taxon>Mucorales</taxon>
        <taxon>Mucorineae</taxon>
        <taxon>Rhizopodaceae</taxon>
        <taxon>Rhizopus</taxon>
    </lineage>
</organism>
<evidence type="ECO:0000256" key="3">
    <source>
        <dbReference type="ARBA" id="ARBA00022946"/>
    </source>
</evidence>
<evidence type="ECO:0000256" key="1">
    <source>
        <dbReference type="ARBA" id="ARBA00004173"/>
    </source>
</evidence>
<dbReference type="GO" id="GO:0005739">
    <property type="term" value="C:mitochondrion"/>
    <property type="evidence" value="ECO:0007669"/>
    <property type="project" value="UniProtKB-SubCell"/>
</dbReference>
<dbReference type="PANTHER" id="PTHR13126:SF0">
    <property type="entry name" value="ATP SYNTHASE MITOCHONDRIAL F1 COMPLEX ASSEMBLY FACTOR 1"/>
    <property type="match status" value="1"/>
</dbReference>
<keyword evidence="4" id="KW-0496">Mitochondrion</keyword>
<protein>
    <recommendedName>
        <fullName evidence="7">ATP synthase mitochondrial F1 complex assembly factor 1</fullName>
    </recommendedName>
</protein>
<evidence type="ECO:0000313" key="6">
    <source>
        <dbReference type="Proteomes" id="UP000716291"/>
    </source>
</evidence>
<sequence>MLSKLSFARQLGIYQKNFTLQSFTRVAARKDHVRFLNSTIKPVNYESKYAEKIREVAKREGITIEELKKRIKEEATKKFKEAKPKKVEPKKDIKASVKPSPAAVAAKSQLPYDSSAPTLDKLVKIELLEKETPENIEKIWTAGHANKDCITAVIPSDIYDKLYKRSQDYPMFIVPMPREEGVEFYFLQFNFHQCHFTSLLEYKTKGTEARPFLTLTHFPELQQSKGIVLMKGDITDEPRMLDTANAQFLAFALQQFYASGSESNMKLVEKFHKSPSQFDFQELIKAVETLV</sequence>
<keyword evidence="3" id="KW-0809">Transit peptide</keyword>
<evidence type="ECO:0008006" key="7">
    <source>
        <dbReference type="Google" id="ProtNLM"/>
    </source>
</evidence>
<dbReference type="Proteomes" id="UP000716291">
    <property type="component" value="Unassembled WGS sequence"/>
</dbReference>
<name>A0A9P7BWN6_RHIOR</name>
<dbReference type="EMBL" id="JAANQT010000154">
    <property type="protein sequence ID" value="KAG1313898.1"/>
    <property type="molecule type" value="Genomic_DNA"/>
</dbReference>
<comment type="subcellular location">
    <subcellularLocation>
        <location evidence="1">Mitochondrion</location>
    </subcellularLocation>
</comment>
<evidence type="ECO:0000256" key="2">
    <source>
        <dbReference type="ARBA" id="ARBA00009116"/>
    </source>
</evidence>
<accession>A0A9P7BWN6</accession>
<dbReference type="GO" id="GO:0033615">
    <property type="term" value="P:mitochondrial proton-transporting ATP synthase complex assembly"/>
    <property type="evidence" value="ECO:0007669"/>
    <property type="project" value="TreeGrafter"/>
</dbReference>
<keyword evidence="6" id="KW-1185">Reference proteome</keyword>
<dbReference type="Pfam" id="PF06644">
    <property type="entry name" value="ATP11"/>
    <property type="match status" value="1"/>
</dbReference>
<dbReference type="PANTHER" id="PTHR13126">
    <property type="entry name" value="CHAPERONE ATP11"/>
    <property type="match status" value="1"/>
</dbReference>
<comment type="similarity">
    <text evidence="2">Belongs to the ATP11 family.</text>
</comment>
<dbReference type="AlphaFoldDB" id="A0A9P7BWN6"/>
<reference evidence="5" key="1">
    <citation type="journal article" date="2020" name="Microb. Genom.">
        <title>Genetic diversity of clinical and environmental Mucorales isolates obtained from an investigation of mucormycosis cases among solid organ transplant recipients.</title>
        <authorList>
            <person name="Nguyen M.H."/>
            <person name="Kaul D."/>
            <person name="Muto C."/>
            <person name="Cheng S.J."/>
            <person name="Richter R.A."/>
            <person name="Bruno V.M."/>
            <person name="Liu G."/>
            <person name="Beyhan S."/>
            <person name="Sundermann A.J."/>
            <person name="Mounaud S."/>
            <person name="Pasculle A.W."/>
            <person name="Nierman W.C."/>
            <person name="Driscoll E."/>
            <person name="Cumbie R."/>
            <person name="Clancy C.J."/>
            <person name="Dupont C.L."/>
        </authorList>
    </citation>
    <scope>NUCLEOTIDE SEQUENCE</scope>
    <source>
        <strain evidence="5">GL11</strain>
    </source>
</reference>
<dbReference type="InterPro" id="IPR010591">
    <property type="entry name" value="ATP11"/>
</dbReference>
<proteinExistence type="inferred from homology"/>
<comment type="caution">
    <text evidence="5">The sequence shown here is derived from an EMBL/GenBank/DDBJ whole genome shotgun (WGS) entry which is preliminary data.</text>
</comment>
<dbReference type="OrthoDB" id="16535at2759"/>
<gene>
    <name evidence="5" type="ORF">G6F64_001894</name>
</gene>